<comment type="caution">
    <text evidence="4">The sequence shown here is derived from an EMBL/GenBank/DDBJ whole genome shotgun (WGS) entry which is preliminary data.</text>
</comment>
<feature type="domain" description="Spindle pole body-associated protein Vik1/Cik1 microtubule binding" evidence="3">
    <location>
        <begin position="356"/>
        <end position="511"/>
    </location>
</feature>
<reference evidence="4 5" key="1">
    <citation type="journal article" date="2023" name="Elife">
        <title>Identification of key yeast species and microbe-microbe interactions impacting larval growth of Drosophila in the wild.</title>
        <authorList>
            <person name="Mure A."/>
            <person name="Sugiura Y."/>
            <person name="Maeda R."/>
            <person name="Honda K."/>
            <person name="Sakurai N."/>
            <person name="Takahashi Y."/>
            <person name="Watada M."/>
            <person name="Katoh T."/>
            <person name="Gotoh A."/>
            <person name="Gotoh Y."/>
            <person name="Taniguchi I."/>
            <person name="Nakamura K."/>
            <person name="Hayashi T."/>
            <person name="Katayama T."/>
            <person name="Uemura T."/>
            <person name="Hattori Y."/>
        </authorList>
    </citation>
    <scope>NUCLEOTIDE SEQUENCE [LARGE SCALE GENOMIC DNA]</scope>
    <source>
        <strain evidence="4 5">SC-9</strain>
    </source>
</reference>
<name>A0AAV5QNZ3_9ASCO</name>
<dbReference type="AlphaFoldDB" id="A0AAV5QNZ3"/>
<dbReference type="GO" id="GO:0008017">
    <property type="term" value="F:microtubule binding"/>
    <property type="evidence" value="ECO:0007669"/>
    <property type="project" value="InterPro"/>
</dbReference>
<keyword evidence="5" id="KW-1185">Reference proteome</keyword>
<dbReference type="RefSeq" id="XP_064853332.1">
    <property type="nucleotide sequence ID" value="XM_064997260.1"/>
</dbReference>
<evidence type="ECO:0000313" key="5">
    <source>
        <dbReference type="Proteomes" id="UP001360560"/>
    </source>
</evidence>
<keyword evidence="1" id="KW-0175">Coiled coil</keyword>
<evidence type="ECO:0000256" key="1">
    <source>
        <dbReference type="SAM" id="Coils"/>
    </source>
</evidence>
<dbReference type="Pfam" id="PF16796">
    <property type="entry name" value="Microtub_bd"/>
    <property type="match status" value="1"/>
</dbReference>
<sequence length="689" mass="79895">MSSFGSPTGELRKPKTFLGTKSEGIYSNRQFNQHPNDETMRLAFGHNKKYIQRSPVRSLGSPMRLSGRKNPAKNLSAEYSAKQSQTLTEYYSTQIEKREKQLYETLMQIKDISNTLNLLYSEKSQLKSERSKLKKLHKDLSVKNSTMDQVLNSYNEELNNELQFETDKLSIEISKREATIKKELYESEREYDSKISKVKELKGEKVQKEIDQLNQEVIGLQQKFKEYQHNAETIIQEKKNHQEQNFEELTKRSDNTLNQMREQLDIKRGQLSSTSIKLSETTEKHDSLLRNIEVAEEQIKSLMKNESTSKERNDHLNEEILNLRNRHANRQKELDDWEVEFDKWRVEEEEINRKLKEQKYLKRKTQFAVQGLLEKLSVYVRILADGSNSYEVNNPNDGMETLILKETSRTYCFSKIVHSSIDDDSFCEEFDNLMEEGLKSFNNSIIMIGDRALPFPNNGKPGGLQAIMLLYKNFDFLKRNYFMKLKPRGWNYEFSFQFLTVSVSKNSFKDMIESNAGGANFIRPSDTTISIGSTDVIAKSNVLKLSLTDDNSSIFEQIASVEIPQGMVSLLLLHMTGENKGLNKFTDSTSYILDFTTVSEDGNSLQMVVSMFNEVLDHIKQNHYSSKLYQDSIFIKQLLHSFYANTESITMINIEEKRLNSKKAEDLLLLGEKINQTKMPPKKRAVRSR</sequence>
<dbReference type="Proteomes" id="UP001360560">
    <property type="component" value="Unassembled WGS sequence"/>
</dbReference>
<evidence type="ECO:0000259" key="3">
    <source>
        <dbReference type="Pfam" id="PF16796"/>
    </source>
</evidence>
<dbReference type="EMBL" id="BTFZ01000011">
    <property type="protein sequence ID" value="GMM36336.1"/>
    <property type="molecule type" value="Genomic_DNA"/>
</dbReference>
<feature type="region of interest" description="Disordered" evidence="2">
    <location>
        <begin position="1"/>
        <end position="34"/>
    </location>
</feature>
<evidence type="ECO:0000313" key="4">
    <source>
        <dbReference type="EMBL" id="GMM36336.1"/>
    </source>
</evidence>
<feature type="coiled-coil region" evidence="1">
    <location>
        <begin position="196"/>
        <end position="354"/>
    </location>
</feature>
<dbReference type="GeneID" id="90074311"/>
<accession>A0AAV5QNZ3</accession>
<dbReference type="InterPro" id="IPR031852">
    <property type="entry name" value="Vik1/Cik1_MT-bd"/>
</dbReference>
<organism evidence="4 5">
    <name type="scientific">Saccharomycopsis crataegensis</name>
    <dbReference type="NCBI Taxonomy" id="43959"/>
    <lineage>
        <taxon>Eukaryota</taxon>
        <taxon>Fungi</taxon>
        <taxon>Dikarya</taxon>
        <taxon>Ascomycota</taxon>
        <taxon>Saccharomycotina</taxon>
        <taxon>Saccharomycetes</taxon>
        <taxon>Saccharomycopsidaceae</taxon>
        <taxon>Saccharomycopsis</taxon>
    </lineage>
</organism>
<feature type="compositionally biased region" description="Polar residues" evidence="2">
    <location>
        <begin position="25"/>
        <end position="34"/>
    </location>
</feature>
<protein>
    <recommendedName>
        <fullName evidence="3">Spindle pole body-associated protein Vik1/Cik1 microtubule binding domain-containing protein</fullName>
    </recommendedName>
</protein>
<feature type="region of interest" description="Disordered" evidence="2">
    <location>
        <begin position="58"/>
        <end position="80"/>
    </location>
</feature>
<proteinExistence type="predicted"/>
<evidence type="ECO:0000256" key="2">
    <source>
        <dbReference type="SAM" id="MobiDB-lite"/>
    </source>
</evidence>
<gene>
    <name evidence="4" type="ORF">DASC09_036610</name>
</gene>